<sequence length="271" mass="28308">MQQLVPAAVAVGRGALVGWLRCVLDLLAGLALVDPGAVLNELSHKLADPSADHSSSLPLVMSGVARLLQRPGERHVLLPHLGYAAALAAQALDPARPSLRAAMAQPVTALVKELTSSFPQVACHSSSLQLAVGSSRPLGVRPKDAAAAAAAGVVAWSGYDPVAGFASSWTQRLASLGSSKPSSHLPHAYIAVPTAAAFRQLARAYSASGQQAARSYGGLQGAAHSLQQQQQQQQGSSGGGEMSRWQLKWTVERLIELHYQGRHCATMEVVL</sequence>
<evidence type="ECO:0000256" key="1">
    <source>
        <dbReference type="SAM" id="SignalP"/>
    </source>
</evidence>
<feature type="chain" id="PRO_5046723175" evidence="1">
    <location>
        <begin position="36"/>
        <end position="271"/>
    </location>
</feature>
<keyword evidence="1" id="KW-0732">Signal</keyword>
<protein>
    <submittedName>
        <fullName evidence="2">Uncharacterized protein</fullName>
    </submittedName>
</protein>
<feature type="signal peptide" evidence="1">
    <location>
        <begin position="1"/>
        <end position="35"/>
    </location>
</feature>
<accession>A0ABY8TIK1</accession>
<proteinExistence type="predicted"/>
<reference evidence="2 3" key="1">
    <citation type="submission" date="2023-05" db="EMBL/GenBank/DDBJ databases">
        <title>A 100% complete, gapless, phased diploid assembly of the Scenedesmus obliquus UTEX 3031 genome.</title>
        <authorList>
            <person name="Biondi T.C."/>
            <person name="Hanschen E.R."/>
            <person name="Kwon T."/>
            <person name="Eng W."/>
            <person name="Kruse C.P.S."/>
            <person name="Koehler S.I."/>
            <person name="Kunde Y."/>
            <person name="Gleasner C.D."/>
            <person name="You Mak K.T."/>
            <person name="Polle J."/>
            <person name="Hovde B.T."/>
            <person name="Starkenburg S.R."/>
        </authorList>
    </citation>
    <scope>NUCLEOTIDE SEQUENCE [LARGE SCALE GENOMIC DNA]</scope>
    <source>
        <strain evidence="2 3">DOE0152z</strain>
    </source>
</reference>
<name>A0ABY8TIK1_TETOB</name>
<gene>
    <name evidence="2" type="ORF">OEZ85_008341</name>
</gene>
<evidence type="ECO:0000313" key="3">
    <source>
        <dbReference type="Proteomes" id="UP001244341"/>
    </source>
</evidence>
<dbReference type="Proteomes" id="UP001244341">
    <property type="component" value="Chromosome 1b"/>
</dbReference>
<evidence type="ECO:0000313" key="2">
    <source>
        <dbReference type="EMBL" id="WIA08924.1"/>
    </source>
</evidence>
<keyword evidence="3" id="KW-1185">Reference proteome</keyword>
<organism evidence="2 3">
    <name type="scientific">Tetradesmus obliquus</name>
    <name type="common">Green alga</name>
    <name type="synonym">Acutodesmus obliquus</name>
    <dbReference type="NCBI Taxonomy" id="3088"/>
    <lineage>
        <taxon>Eukaryota</taxon>
        <taxon>Viridiplantae</taxon>
        <taxon>Chlorophyta</taxon>
        <taxon>core chlorophytes</taxon>
        <taxon>Chlorophyceae</taxon>
        <taxon>CS clade</taxon>
        <taxon>Sphaeropleales</taxon>
        <taxon>Scenedesmaceae</taxon>
        <taxon>Tetradesmus</taxon>
    </lineage>
</organism>
<dbReference type="EMBL" id="CP126208">
    <property type="protein sequence ID" value="WIA08924.1"/>
    <property type="molecule type" value="Genomic_DNA"/>
</dbReference>